<keyword evidence="1" id="KW-0472">Membrane</keyword>
<name>A0A078MHH4_9BACL</name>
<accession>A0A078MHH4</accession>
<feature type="transmembrane region" description="Helical" evidence="1">
    <location>
        <begin position="34"/>
        <end position="67"/>
    </location>
</feature>
<dbReference type="EMBL" id="LN483076">
    <property type="protein sequence ID" value="CEA04862.1"/>
    <property type="molecule type" value="Genomic_DNA"/>
</dbReference>
<dbReference type="HOGENOM" id="CLU_701700_0_0_9"/>
<gene>
    <name evidence="2" type="ORF">BN1050_02181</name>
</gene>
<proteinExistence type="predicted"/>
<evidence type="ECO:0000313" key="2">
    <source>
        <dbReference type="EMBL" id="CEA04862.1"/>
    </source>
</evidence>
<sequence>MNSLTIGLLLMALPHPLAQIIACFVLLRANTLAVWVVLTSVSLSLVSYALPSYSGGFVLLGALWLLYASAVKTKSQKVGWLHGLFIVNIVLYSFTLNGGLDMRALLIMITLLLIIWQVTVLPPVFFTFILLMGIAIQTFALYRIYTSFPTPYVYEVTYMTKSELPITFVTQDETLTQVSLSDKAQSVDQQVVEHTVSKPYLSLDTVSFDAEATAPASSGGEILWQNNGQEVMHYIVSPTFLPTTARLAFDDGSVRYLSFDHTITQLEDEKFTKQGASFADGATNMSVKTTEALTLGKFQSYRNLVALERLVIDGVPYDEADLPLDVPKGATLFITTHMKPLPKTIAPRAKLAFGFGSYQFIVPVQIEDVLETLKTGVSKHNNAQYDKINANIK</sequence>
<keyword evidence="1" id="KW-1133">Transmembrane helix</keyword>
<dbReference type="AlphaFoldDB" id="A0A078MHH4"/>
<feature type="transmembrane region" description="Helical" evidence="1">
    <location>
        <begin position="79"/>
        <end position="96"/>
    </location>
</feature>
<keyword evidence="1" id="KW-0812">Transmembrane</keyword>
<organism evidence="2">
    <name type="scientific">Metalysinibacillus saudimassiliensis</name>
    <dbReference type="NCBI Taxonomy" id="1461583"/>
    <lineage>
        <taxon>Bacteria</taxon>
        <taxon>Bacillati</taxon>
        <taxon>Bacillota</taxon>
        <taxon>Bacilli</taxon>
        <taxon>Bacillales</taxon>
        <taxon>Caryophanaceae</taxon>
        <taxon>Metalysinibacillus</taxon>
    </lineage>
</organism>
<protein>
    <submittedName>
        <fullName evidence="2">Uncharacterized protein</fullName>
    </submittedName>
</protein>
<evidence type="ECO:0000256" key="1">
    <source>
        <dbReference type="SAM" id="Phobius"/>
    </source>
</evidence>
<reference evidence="2" key="1">
    <citation type="submission" date="2014-07" db="EMBL/GenBank/DDBJ databases">
        <authorList>
            <person name="Urmite Genomes Urmite Genomes"/>
        </authorList>
    </citation>
    <scope>NUCLEOTIDE SEQUENCE</scope>
    <source>
        <strain evidence="2">13S34_air</strain>
    </source>
</reference>
<dbReference type="PATRIC" id="fig|1461583.4.peg.2099"/>